<accession>A0A0Q4B741</accession>
<name>A0A0Q4B741_9BACT</name>
<gene>
    <name evidence="2" type="ORF">AL399_03920</name>
</gene>
<dbReference type="AlphaFoldDB" id="A0A0Q4B741"/>
<dbReference type="SUPFAM" id="SSF52266">
    <property type="entry name" value="SGNH hydrolase"/>
    <property type="match status" value="1"/>
</dbReference>
<evidence type="ECO:0000313" key="2">
    <source>
        <dbReference type="EMBL" id="KQM09016.1"/>
    </source>
</evidence>
<dbReference type="STRING" id="1702214.AL399_03920"/>
<dbReference type="Proteomes" id="UP000054172">
    <property type="component" value="Unassembled WGS sequence"/>
</dbReference>
<organism evidence="2 3">
    <name type="scientific">Candidatus [Bacteroides] periocalifornicus</name>
    <dbReference type="NCBI Taxonomy" id="1702214"/>
    <lineage>
        <taxon>Bacteria</taxon>
        <taxon>Pseudomonadati</taxon>
        <taxon>Bacteroidota</taxon>
    </lineage>
</organism>
<comment type="caution">
    <text evidence="2">The sequence shown here is derived from an EMBL/GenBank/DDBJ whole genome shotgun (WGS) entry which is preliminary data.</text>
</comment>
<dbReference type="Pfam" id="PF08885">
    <property type="entry name" value="GSCFA"/>
    <property type="match status" value="1"/>
</dbReference>
<evidence type="ECO:0000313" key="3">
    <source>
        <dbReference type="Proteomes" id="UP000054172"/>
    </source>
</evidence>
<evidence type="ECO:0000259" key="1">
    <source>
        <dbReference type="Pfam" id="PF08885"/>
    </source>
</evidence>
<keyword evidence="3" id="KW-1185">Reference proteome</keyword>
<sequence length="328" mass="37065">MQLSTPVALPVLPRVSQADTIVTLGSCFGVAMGCRLQRAGFDVVGGQFGTLFNPESIRLTIAQALDGSVPPPQEFCEQDGLYVHTDYHSTLARSCVEEARGAIESANAGLREALQHAEWLVVTFGTAWVYRLSTRGVVANCHRLPPSSFTRELLSPEEIVEGWCALVGRLRELNPKLRIMLTVSPVRHLRDGLRENSVSKGTLHLAVHRLTTTLPELYYFPAYEILIDELRDYRFYAEDMAHPSPQAEQMVWERLQEAWLTPSARENAKRIGDFLSLLHHRPRVPGSPADRTAIAQLTVQLEALKREFPRGRWEDEERMLKERRNAHH</sequence>
<reference evidence="2" key="1">
    <citation type="submission" date="2015-08" db="EMBL/GenBank/DDBJ databases">
        <title>Candidatus Bacteriodes Periocalifornicus.</title>
        <authorList>
            <person name="McLean J.S."/>
            <person name="Kelley S."/>
        </authorList>
    </citation>
    <scope>NUCLEOTIDE SEQUENCE [LARGE SCALE GENOMIC DNA]</scope>
    <source>
        <strain evidence="2">12B</strain>
    </source>
</reference>
<protein>
    <recommendedName>
        <fullName evidence="1">GSCFA domain-containing protein</fullName>
    </recommendedName>
</protein>
<dbReference type="EMBL" id="LIIK01000014">
    <property type="protein sequence ID" value="KQM09016.1"/>
    <property type="molecule type" value="Genomic_DNA"/>
</dbReference>
<dbReference type="InterPro" id="IPR014982">
    <property type="entry name" value="GSCFA"/>
</dbReference>
<proteinExistence type="predicted"/>
<dbReference type="PATRIC" id="fig|1702214.3.peg.1491"/>
<feature type="domain" description="GSCFA" evidence="1">
    <location>
        <begin position="21"/>
        <end position="254"/>
    </location>
</feature>